<evidence type="ECO:0000313" key="3">
    <source>
        <dbReference type="Proteomes" id="UP001220964"/>
    </source>
</evidence>
<dbReference type="PANTHER" id="PTHR47472:SF1">
    <property type="entry name" value="DUF1446-DOMAIN-CONTAINING PROTEIN"/>
    <property type="match status" value="1"/>
</dbReference>
<dbReference type="Pfam" id="PF23544">
    <property type="entry name" value="AtuA_ferredoxin"/>
    <property type="match status" value="1"/>
</dbReference>
<keyword evidence="3" id="KW-1185">Reference proteome</keyword>
<proteinExistence type="predicted"/>
<dbReference type="EMBL" id="JARGYC010000073">
    <property type="protein sequence ID" value="MDF0603060.1"/>
    <property type="molecule type" value="Genomic_DNA"/>
</dbReference>
<gene>
    <name evidence="2" type="ORF">P1J78_20130</name>
</gene>
<evidence type="ECO:0000259" key="1">
    <source>
        <dbReference type="Pfam" id="PF23544"/>
    </source>
</evidence>
<sequence length="132" mass="14469">MRKPGDITVPLYRLAHGRSGDKGNRLNVSVIAYDAADWPLLVQQVTEARVLEWFAYKGATAVRRHLLPHLCAMNIVIENVLEGGVNAALCVDTHGKTLSFRLLDLPIRLDPDRASALGPGRANSTIVEETKT</sequence>
<accession>A0AAE3NY24</accession>
<organism evidence="2 3">
    <name type="scientific">Psychromarinibacter sediminicola</name>
    <dbReference type="NCBI Taxonomy" id="3033385"/>
    <lineage>
        <taxon>Bacteria</taxon>
        <taxon>Pseudomonadati</taxon>
        <taxon>Pseudomonadota</taxon>
        <taxon>Alphaproteobacteria</taxon>
        <taxon>Rhodobacterales</taxon>
        <taxon>Paracoccaceae</taxon>
        <taxon>Psychromarinibacter</taxon>
    </lineage>
</organism>
<dbReference type="InterPro" id="IPR056362">
    <property type="entry name" value="AtuA-like_ferredoxin_dom"/>
</dbReference>
<feature type="domain" description="AtuA-like ferredoxin-fold" evidence="1">
    <location>
        <begin position="9"/>
        <end position="107"/>
    </location>
</feature>
<comment type="caution">
    <text evidence="2">The sequence shown here is derived from an EMBL/GenBank/DDBJ whole genome shotgun (WGS) entry which is preliminary data.</text>
</comment>
<protein>
    <recommendedName>
        <fullName evidence="1">AtuA-like ferredoxin-fold domain-containing protein</fullName>
    </recommendedName>
</protein>
<dbReference type="AlphaFoldDB" id="A0AAE3NY24"/>
<evidence type="ECO:0000313" key="2">
    <source>
        <dbReference type="EMBL" id="MDF0603060.1"/>
    </source>
</evidence>
<dbReference type="PANTHER" id="PTHR47472">
    <property type="entry name" value="PROPIONYL-COA CARBOXYLASE"/>
    <property type="match status" value="1"/>
</dbReference>
<dbReference type="RefSeq" id="WP_275569183.1">
    <property type="nucleotide sequence ID" value="NZ_JARGYC010000073.1"/>
</dbReference>
<name>A0AAE3NY24_9RHOB</name>
<dbReference type="Proteomes" id="UP001220964">
    <property type="component" value="Unassembled WGS sequence"/>
</dbReference>
<reference evidence="2" key="1">
    <citation type="submission" date="2023-03" db="EMBL/GenBank/DDBJ databases">
        <title>Multiphase analysis and comparison of six strains from genera Psychromarinibacter, Lutimaribacter, and Maritimibacter, including a novel species: Psychromarinibacter sediminicola sp. nov.</title>
        <authorList>
            <person name="Wang Y.-H."/>
            <person name="Ye M.-Q."/>
            <person name="Du Z.-J."/>
        </authorList>
    </citation>
    <scope>NUCLEOTIDE SEQUENCE</scope>
    <source>
        <strain evidence="2">C21-152</strain>
    </source>
</reference>